<gene>
    <name evidence="2" type="ORF">E7201_02890</name>
</gene>
<comment type="caution">
    <text evidence="2">The sequence shown here is derived from an EMBL/GenBank/DDBJ whole genome shotgun (WGS) entry which is preliminary data.</text>
</comment>
<proteinExistence type="inferred from homology"/>
<name>A0A927WPI6_SELRU</name>
<dbReference type="Proteomes" id="UP000761380">
    <property type="component" value="Unassembled WGS sequence"/>
</dbReference>
<evidence type="ECO:0000313" key="3">
    <source>
        <dbReference type="Proteomes" id="UP000761380"/>
    </source>
</evidence>
<dbReference type="EMBL" id="SVBY01000012">
    <property type="protein sequence ID" value="MBE6092116.1"/>
    <property type="molecule type" value="Genomic_DNA"/>
</dbReference>
<dbReference type="Gene3D" id="3.40.1620.10">
    <property type="entry name" value="YefM-like domain"/>
    <property type="match status" value="1"/>
</dbReference>
<reference evidence="2" key="1">
    <citation type="submission" date="2019-04" db="EMBL/GenBank/DDBJ databases">
        <title>Evolution of Biomass-Degrading Anaerobic Consortia Revealed by Metagenomics.</title>
        <authorList>
            <person name="Peng X."/>
        </authorList>
    </citation>
    <scope>NUCLEOTIDE SEQUENCE</scope>
    <source>
        <strain evidence="2">SIG240</strain>
    </source>
</reference>
<evidence type="ECO:0000313" key="2">
    <source>
        <dbReference type="EMBL" id="MBE6092116.1"/>
    </source>
</evidence>
<protein>
    <submittedName>
        <fullName evidence="2">Type II toxin-antitoxin system Phd/YefM family antitoxin</fullName>
    </submittedName>
</protein>
<evidence type="ECO:0000256" key="1">
    <source>
        <dbReference type="ARBA" id="ARBA00009981"/>
    </source>
</evidence>
<dbReference type="InterPro" id="IPR036165">
    <property type="entry name" value="YefM-like_sf"/>
</dbReference>
<dbReference type="SUPFAM" id="SSF143120">
    <property type="entry name" value="YefM-like"/>
    <property type="match status" value="1"/>
</dbReference>
<sequence length="87" mass="9950">MLQTCAVTELNERVSEVEETLQKGKPVFLTRQGVHSMVVLSIEAFEELTADVEYKLDEADRAAITDPTRLTHQDVFSSLRSKFHARW</sequence>
<comment type="similarity">
    <text evidence="1">Belongs to the phD/YefM antitoxin family.</text>
</comment>
<dbReference type="AlphaFoldDB" id="A0A927WPI6"/>
<organism evidence="2 3">
    <name type="scientific">Selenomonas ruminantium</name>
    <dbReference type="NCBI Taxonomy" id="971"/>
    <lineage>
        <taxon>Bacteria</taxon>
        <taxon>Bacillati</taxon>
        <taxon>Bacillota</taxon>
        <taxon>Negativicutes</taxon>
        <taxon>Selenomonadales</taxon>
        <taxon>Selenomonadaceae</taxon>
        <taxon>Selenomonas</taxon>
    </lineage>
</organism>
<accession>A0A927WPI6</accession>